<accession>A0ABV0SPQ4</accession>
<dbReference type="Proteomes" id="UP001482620">
    <property type="component" value="Unassembled WGS sequence"/>
</dbReference>
<keyword evidence="2" id="KW-1185">Reference proteome</keyword>
<reference evidence="1 2" key="1">
    <citation type="submission" date="2021-06" db="EMBL/GenBank/DDBJ databases">
        <authorList>
            <person name="Palmer J.M."/>
        </authorList>
    </citation>
    <scope>NUCLEOTIDE SEQUENCE [LARGE SCALE GENOMIC DNA]</scope>
    <source>
        <strain evidence="2">if_2019</strain>
        <tissue evidence="1">Muscle</tissue>
    </source>
</reference>
<comment type="caution">
    <text evidence="1">The sequence shown here is derived from an EMBL/GenBank/DDBJ whole genome shotgun (WGS) entry which is preliminary data.</text>
</comment>
<gene>
    <name evidence="1" type="ORF">ILYODFUR_024563</name>
</gene>
<evidence type="ECO:0000313" key="2">
    <source>
        <dbReference type="Proteomes" id="UP001482620"/>
    </source>
</evidence>
<dbReference type="EMBL" id="JAHRIQ010002920">
    <property type="protein sequence ID" value="MEQ2222284.1"/>
    <property type="molecule type" value="Genomic_DNA"/>
</dbReference>
<sequence length="116" mass="13030">VWHTGGTLFKGFGRAISCAMQKELKKCPETPLLVGPLRVEFNTPKSLEPIKKDKPQHPAGRTLQTQKTASLLFPWQQSQTDNVKVGLTNLSLLSYWNQKLKGLKYVQHTMSLKGVI</sequence>
<evidence type="ECO:0000313" key="1">
    <source>
        <dbReference type="EMBL" id="MEQ2222284.1"/>
    </source>
</evidence>
<name>A0ABV0SPQ4_9TELE</name>
<protein>
    <submittedName>
        <fullName evidence="1">Uncharacterized protein</fullName>
    </submittedName>
</protein>
<proteinExistence type="predicted"/>
<feature type="non-terminal residue" evidence="1">
    <location>
        <position position="1"/>
    </location>
</feature>
<organism evidence="1 2">
    <name type="scientific">Ilyodon furcidens</name>
    <name type="common">goldbreast splitfin</name>
    <dbReference type="NCBI Taxonomy" id="33524"/>
    <lineage>
        <taxon>Eukaryota</taxon>
        <taxon>Metazoa</taxon>
        <taxon>Chordata</taxon>
        <taxon>Craniata</taxon>
        <taxon>Vertebrata</taxon>
        <taxon>Euteleostomi</taxon>
        <taxon>Actinopterygii</taxon>
        <taxon>Neopterygii</taxon>
        <taxon>Teleostei</taxon>
        <taxon>Neoteleostei</taxon>
        <taxon>Acanthomorphata</taxon>
        <taxon>Ovalentaria</taxon>
        <taxon>Atherinomorphae</taxon>
        <taxon>Cyprinodontiformes</taxon>
        <taxon>Goodeidae</taxon>
        <taxon>Ilyodon</taxon>
    </lineage>
</organism>